<evidence type="ECO:0000256" key="2">
    <source>
        <dbReference type="ARBA" id="ARBA00010992"/>
    </source>
</evidence>
<feature type="transmembrane region" description="Helical" evidence="6">
    <location>
        <begin position="63"/>
        <end position="82"/>
    </location>
</feature>
<evidence type="ECO:0000259" key="7">
    <source>
        <dbReference type="PROSITE" id="PS50850"/>
    </source>
</evidence>
<dbReference type="VEuPathDB" id="FungiDB:GGTG_12797"/>
<reference evidence="9" key="5">
    <citation type="submission" date="2018-04" db="UniProtKB">
        <authorList>
            <consortium name="EnsemblFungi"/>
        </authorList>
    </citation>
    <scope>IDENTIFICATION</scope>
    <source>
        <strain evidence="9">R3-111a-1</strain>
    </source>
</reference>
<gene>
    <name evidence="9" type="primary">20353255</name>
    <name evidence="8" type="ORF">GGTG_12797</name>
</gene>
<proteinExistence type="inferred from homology"/>
<dbReference type="OrthoDB" id="5141738at2759"/>
<dbReference type="STRING" id="644352.J3PH17"/>
<dbReference type="GeneID" id="20353255"/>
<dbReference type="InterPro" id="IPR005829">
    <property type="entry name" value="Sugar_transporter_CS"/>
</dbReference>
<evidence type="ECO:0000256" key="3">
    <source>
        <dbReference type="ARBA" id="ARBA00022692"/>
    </source>
</evidence>
<feature type="transmembrane region" description="Helical" evidence="6">
    <location>
        <begin position="255"/>
        <end position="280"/>
    </location>
</feature>
<reference evidence="10" key="1">
    <citation type="submission" date="2010-07" db="EMBL/GenBank/DDBJ databases">
        <title>The genome sequence of Gaeumannomyces graminis var. tritici strain R3-111a-1.</title>
        <authorList>
            <consortium name="The Broad Institute Genome Sequencing Platform"/>
            <person name="Ma L.-J."/>
            <person name="Dead R."/>
            <person name="Young S."/>
            <person name="Zeng Q."/>
            <person name="Koehrsen M."/>
            <person name="Alvarado L."/>
            <person name="Berlin A."/>
            <person name="Chapman S.B."/>
            <person name="Chen Z."/>
            <person name="Freedman E."/>
            <person name="Gellesch M."/>
            <person name="Goldberg J."/>
            <person name="Griggs A."/>
            <person name="Gujja S."/>
            <person name="Heilman E.R."/>
            <person name="Heiman D."/>
            <person name="Hepburn T."/>
            <person name="Howarth C."/>
            <person name="Jen D."/>
            <person name="Larson L."/>
            <person name="Mehta T."/>
            <person name="Neiman D."/>
            <person name="Pearson M."/>
            <person name="Roberts A."/>
            <person name="Saif S."/>
            <person name="Shea T."/>
            <person name="Shenoy N."/>
            <person name="Sisk P."/>
            <person name="Stolte C."/>
            <person name="Sykes S."/>
            <person name="Walk T."/>
            <person name="White J."/>
            <person name="Yandava C."/>
            <person name="Haas B."/>
            <person name="Nusbaum C."/>
            <person name="Birren B."/>
        </authorList>
    </citation>
    <scope>NUCLEOTIDE SEQUENCE [LARGE SCALE GENOMIC DNA]</scope>
    <source>
        <strain evidence="10">R3-111a-1</strain>
    </source>
</reference>
<dbReference type="InterPro" id="IPR036259">
    <property type="entry name" value="MFS_trans_sf"/>
</dbReference>
<evidence type="ECO:0000256" key="1">
    <source>
        <dbReference type="ARBA" id="ARBA00004141"/>
    </source>
</evidence>
<dbReference type="PANTHER" id="PTHR48022">
    <property type="entry name" value="PLASTIDIC GLUCOSE TRANSPORTER 4"/>
    <property type="match status" value="1"/>
</dbReference>
<comment type="subcellular location">
    <subcellularLocation>
        <location evidence="1">Membrane</location>
        <topology evidence="1">Multi-pass membrane protein</topology>
    </subcellularLocation>
</comment>
<dbReference type="PROSITE" id="PS00217">
    <property type="entry name" value="SUGAR_TRANSPORT_2"/>
    <property type="match status" value="1"/>
</dbReference>
<evidence type="ECO:0000313" key="8">
    <source>
        <dbReference type="EMBL" id="EJT69914.1"/>
    </source>
</evidence>
<dbReference type="EMBL" id="GL385403">
    <property type="protein sequence ID" value="EJT69914.1"/>
    <property type="molecule type" value="Genomic_DNA"/>
</dbReference>
<reference evidence="8" key="3">
    <citation type="submission" date="2010-09" db="EMBL/GenBank/DDBJ databases">
        <title>Annotation of Gaeumannomyces graminis var. tritici R3-111a-1.</title>
        <authorList>
            <consortium name="The Broad Institute Genome Sequencing Platform"/>
            <person name="Ma L.-J."/>
            <person name="Dead R."/>
            <person name="Young S.K."/>
            <person name="Zeng Q."/>
            <person name="Gargeya S."/>
            <person name="Fitzgerald M."/>
            <person name="Haas B."/>
            <person name="Abouelleil A."/>
            <person name="Alvarado L."/>
            <person name="Arachchi H.M."/>
            <person name="Berlin A."/>
            <person name="Brown A."/>
            <person name="Chapman S.B."/>
            <person name="Chen Z."/>
            <person name="Dunbar C."/>
            <person name="Freedman E."/>
            <person name="Gearin G."/>
            <person name="Gellesch M."/>
            <person name="Goldberg J."/>
            <person name="Griggs A."/>
            <person name="Gujja S."/>
            <person name="Heiman D."/>
            <person name="Howarth C."/>
            <person name="Larson L."/>
            <person name="Lui A."/>
            <person name="MacDonald P.J.P."/>
            <person name="Mehta T."/>
            <person name="Montmayeur A."/>
            <person name="Murphy C."/>
            <person name="Neiman D."/>
            <person name="Pearson M."/>
            <person name="Priest M."/>
            <person name="Roberts A."/>
            <person name="Saif S."/>
            <person name="Shea T."/>
            <person name="Shenoy N."/>
            <person name="Sisk P."/>
            <person name="Stolte C."/>
            <person name="Sykes S."/>
            <person name="Yandava C."/>
            <person name="Wortman J."/>
            <person name="Nusbaum C."/>
            <person name="Birren B."/>
        </authorList>
    </citation>
    <scope>NUCLEOTIDE SEQUENCE</scope>
    <source>
        <strain evidence="8">R3-111a-1</strain>
    </source>
</reference>
<accession>J3PH17</accession>
<organism evidence="8">
    <name type="scientific">Gaeumannomyces tritici (strain R3-111a-1)</name>
    <name type="common">Wheat and barley take-all root rot fungus</name>
    <name type="synonym">Gaeumannomyces graminis var. tritici</name>
    <dbReference type="NCBI Taxonomy" id="644352"/>
    <lineage>
        <taxon>Eukaryota</taxon>
        <taxon>Fungi</taxon>
        <taxon>Dikarya</taxon>
        <taxon>Ascomycota</taxon>
        <taxon>Pezizomycotina</taxon>
        <taxon>Sordariomycetes</taxon>
        <taxon>Sordariomycetidae</taxon>
        <taxon>Magnaporthales</taxon>
        <taxon>Magnaporthaceae</taxon>
        <taxon>Gaeumannomyces</taxon>
    </lineage>
</organism>
<keyword evidence="4 6" id="KW-1133">Transmembrane helix</keyword>
<dbReference type="InterPro" id="IPR020846">
    <property type="entry name" value="MFS_dom"/>
</dbReference>
<dbReference type="Gene3D" id="1.20.1250.20">
    <property type="entry name" value="MFS general substrate transporter like domains"/>
    <property type="match status" value="2"/>
</dbReference>
<dbReference type="RefSeq" id="XP_009228962.1">
    <property type="nucleotide sequence ID" value="XM_009230698.1"/>
</dbReference>
<feature type="transmembrane region" description="Helical" evidence="6">
    <location>
        <begin position="152"/>
        <end position="173"/>
    </location>
</feature>
<feature type="transmembrane region" description="Helical" evidence="6">
    <location>
        <begin position="286"/>
        <end position="306"/>
    </location>
</feature>
<keyword evidence="5 6" id="KW-0472">Membrane</keyword>
<dbReference type="InterPro" id="IPR050360">
    <property type="entry name" value="MFS_Sugar_Transporters"/>
</dbReference>
<dbReference type="SUPFAM" id="SSF103473">
    <property type="entry name" value="MFS general substrate transporter"/>
    <property type="match status" value="1"/>
</dbReference>
<evidence type="ECO:0000256" key="4">
    <source>
        <dbReference type="ARBA" id="ARBA00022989"/>
    </source>
</evidence>
<feature type="transmembrane region" description="Helical" evidence="6">
    <location>
        <begin position="120"/>
        <end position="140"/>
    </location>
</feature>
<reference evidence="8" key="2">
    <citation type="submission" date="2010-07" db="EMBL/GenBank/DDBJ databases">
        <authorList>
            <consortium name="The Broad Institute Genome Sequencing Platform"/>
            <consortium name="Broad Institute Genome Sequencing Center for Infectious Disease"/>
            <person name="Ma L.-J."/>
            <person name="Dead R."/>
            <person name="Young S."/>
            <person name="Zeng Q."/>
            <person name="Koehrsen M."/>
            <person name="Alvarado L."/>
            <person name="Berlin A."/>
            <person name="Chapman S.B."/>
            <person name="Chen Z."/>
            <person name="Freedman E."/>
            <person name="Gellesch M."/>
            <person name="Goldberg J."/>
            <person name="Griggs A."/>
            <person name="Gujja S."/>
            <person name="Heilman E.R."/>
            <person name="Heiman D."/>
            <person name="Hepburn T."/>
            <person name="Howarth C."/>
            <person name="Jen D."/>
            <person name="Larson L."/>
            <person name="Mehta T."/>
            <person name="Neiman D."/>
            <person name="Pearson M."/>
            <person name="Roberts A."/>
            <person name="Saif S."/>
            <person name="Shea T."/>
            <person name="Shenoy N."/>
            <person name="Sisk P."/>
            <person name="Stolte C."/>
            <person name="Sykes S."/>
            <person name="Walk T."/>
            <person name="White J."/>
            <person name="Yandava C."/>
            <person name="Haas B."/>
            <person name="Nusbaum C."/>
            <person name="Birren B."/>
        </authorList>
    </citation>
    <scope>NUCLEOTIDE SEQUENCE</scope>
    <source>
        <strain evidence="8">R3-111a-1</strain>
    </source>
</reference>
<protein>
    <recommendedName>
        <fullName evidence="7">Major facilitator superfamily (MFS) profile domain-containing protein</fullName>
    </recommendedName>
</protein>
<evidence type="ECO:0000256" key="5">
    <source>
        <dbReference type="ARBA" id="ARBA00023136"/>
    </source>
</evidence>
<comment type="similarity">
    <text evidence="2">Belongs to the major facilitator superfamily. Sugar transporter (TC 2.A.1.1) family.</text>
</comment>
<dbReference type="PANTHER" id="PTHR48022:SF92">
    <property type="entry name" value="LOW AFFINITY GLUCOSE TRANSPORTER MSTE"/>
    <property type="match status" value="1"/>
</dbReference>
<sequence length="330" mass="35399">MLGCSIATAGGLTGMADFRARLSPGGFGPVVHGFVVGAFPVGCLVGCVLAGRFADTLGLIRSMLMAAISACVGISIQIGTISSWPQFAAGKLVEGFAIGALSVITPMYHAETAPASIRAMVTVSFQIMVVSGILLAQLVIYGTSNIPNSLSWRLPLALEILIAVPLGIGSFFLPESPRLLLSQDREQEARVVIAKLNDVDVFHPTVQDQVQAFHQKSIEAKSQEQLKRCELFTAPAMARRLLIGIMLQAARHRSAALAIATAANWTVNAAIGISTSHILAKIHFKYGYFFAASCLALAFGVWRFLIEPKDRAMDEIDQLYLEKADARKAR</sequence>
<dbReference type="AlphaFoldDB" id="J3PH17"/>
<reference evidence="9" key="4">
    <citation type="journal article" date="2015" name="G3 (Bethesda)">
        <title>Genome sequences of three phytopathogenic species of the Magnaporthaceae family of fungi.</title>
        <authorList>
            <person name="Okagaki L.H."/>
            <person name="Nunes C.C."/>
            <person name="Sailsbery J."/>
            <person name="Clay B."/>
            <person name="Brown D."/>
            <person name="John T."/>
            <person name="Oh Y."/>
            <person name="Young N."/>
            <person name="Fitzgerald M."/>
            <person name="Haas B.J."/>
            <person name="Zeng Q."/>
            <person name="Young S."/>
            <person name="Adiconis X."/>
            <person name="Fan L."/>
            <person name="Levin J.Z."/>
            <person name="Mitchell T.K."/>
            <person name="Okubara P.A."/>
            <person name="Farman M.L."/>
            <person name="Kohn L.M."/>
            <person name="Birren B."/>
            <person name="Ma L.-J."/>
            <person name="Dean R.A."/>
        </authorList>
    </citation>
    <scope>NUCLEOTIDE SEQUENCE</scope>
    <source>
        <strain evidence="9">R3-111a-1</strain>
    </source>
</reference>
<dbReference type="PROSITE" id="PS50850">
    <property type="entry name" value="MFS"/>
    <property type="match status" value="1"/>
</dbReference>
<dbReference type="HOGENOM" id="CLU_842103_0_0_1"/>
<name>J3PH17_GAET3</name>
<dbReference type="GO" id="GO:0005351">
    <property type="term" value="F:carbohydrate:proton symporter activity"/>
    <property type="evidence" value="ECO:0007669"/>
    <property type="project" value="TreeGrafter"/>
</dbReference>
<dbReference type="GO" id="GO:0016020">
    <property type="term" value="C:membrane"/>
    <property type="evidence" value="ECO:0007669"/>
    <property type="project" value="UniProtKB-SubCell"/>
</dbReference>
<dbReference type="Pfam" id="PF00083">
    <property type="entry name" value="Sugar_tr"/>
    <property type="match status" value="1"/>
</dbReference>
<feature type="transmembrane region" description="Helical" evidence="6">
    <location>
        <begin position="88"/>
        <end position="108"/>
    </location>
</feature>
<keyword evidence="10" id="KW-1185">Reference proteome</keyword>
<feature type="domain" description="Major facilitator superfamily (MFS) profile" evidence="7">
    <location>
        <begin position="1"/>
        <end position="330"/>
    </location>
</feature>
<keyword evidence="3 6" id="KW-0812">Transmembrane</keyword>
<evidence type="ECO:0000313" key="10">
    <source>
        <dbReference type="Proteomes" id="UP000006039"/>
    </source>
</evidence>
<dbReference type="eggNOG" id="KOG0254">
    <property type="taxonomic scope" value="Eukaryota"/>
</dbReference>
<evidence type="ECO:0000313" key="9">
    <source>
        <dbReference type="EnsemblFungi" id="EJT69914"/>
    </source>
</evidence>
<dbReference type="Proteomes" id="UP000006039">
    <property type="component" value="Unassembled WGS sequence"/>
</dbReference>
<feature type="transmembrane region" description="Helical" evidence="6">
    <location>
        <begin position="26"/>
        <end position="51"/>
    </location>
</feature>
<dbReference type="InterPro" id="IPR005828">
    <property type="entry name" value="MFS_sugar_transport-like"/>
</dbReference>
<dbReference type="EnsemblFungi" id="EJT69914">
    <property type="protein sequence ID" value="EJT69914"/>
    <property type="gene ID" value="GGTG_12797"/>
</dbReference>
<evidence type="ECO:0000256" key="6">
    <source>
        <dbReference type="SAM" id="Phobius"/>
    </source>
</evidence>